<sequence length="37" mass="4168">MSNQTQEEPMMQTSEVNPTSQELNNPINEIAAFQSID</sequence>
<evidence type="ECO:0000256" key="1">
    <source>
        <dbReference type="SAM" id="MobiDB-lite"/>
    </source>
</evidence>
<name>A0A402DFY7_MICAE</name>
<accession>A0A402DFY7</accession>
<comment type="caution">
    <text evidence="2">The sequence shown here is derived from an EMBL/GenBank/DDBJ whole genome shotgun (WGS) entry which is preliminary data.</text>
</comment>
<dbReference type="AlphaFoldDB" id="A0A402DFY7"/>
<protein>
    <submittedName>
        <fullName evidence="2">Uncharacterized protein</fullName>
    </submittedName>
</protein>
<proteinExistence type="predicted"/>
<dbReference type="Proteomes" id="UP000289660">
    <property type="component" value="Unassembled WGS sequence"/>
</dbReference>
<gene>
    <name evidence="2" type="ORF">MiAbB_03042</name>
</gene>
<organism evidence="2 3">
    <name type="scientific">Microcystis aeruginosa NIES-4285</name>
    <dbReference type="NCBI Taxonomy" id="2497681"/>
    <lineage>
        <taxon>Bacteria</taxon>
        <taxon>Bacillati</taxon>
        <taxon>Cyanobacteriota</taxon>
        <taxon>Cyanophyceae</taxon>
        <taxon>Oscillatoriophycideae</taxon>
        <taxon>Chroococcales</taxon>
        <taxon>Microcystaceae</taxon>
        <taxon>Microcystis</taxon>
    </lineage>
</organism>
<evidence type="ECO:0000313" key="2">
    <source>
        <dbReference type="EMBL" id="GCE61111.1"/>
    </source>
</evidence>
<feature type="region of interest" description="Disordered" evidence="1">
    <location>
        <begin position="1"/>
        <end position="27"/>
    </location>
</feature>
<evidence type="ECO:0000313" key="3">
    <source>
        <dbReference type="Proteomes" id="UP000289660"/>
    </source>
</evidence>
<dbReference type="EMBL" id="BIFY01000058">
    <property type="protein sequence ID" value="GCE61111.1"/>
    <property type="molecule type" value="Genomic_DNA"/>
</dbReference>
<reference evidence="3" key="1">
    <citation type="submission" date="2018-12" db="EMBL/GenBank/DDBJ databases">
        <title>Genome sequence of Microcystis aeruginosa NIES-4285.</title>
        <authorList>
            <person name="Tanabe Y."/>
        </authorList>
    </citation>
    <scope>NUCLEOTIDE SEQUENCE [LARGE SCALE GENOMIC DNA]</scope>
    <source>
        <strain evidence="3">NIES-4285</strain>
    </source>
</reference>